<dbReference type="EMBL" id="MK500353">
    <property type="protein sequence ID" value="QBK87477.1"/>
    <property type="molecule type" value="Genomic_DNA"/>
</dbReference>
<reference evidence="2" key="1">
    <citation type="journal article" date="2019" name="MBio">
        <title>Virus Genomes from Deep Sea Sediments Expand the Ocean Megavirome and Support Independent Origins of Viral Gigantism.</title>
        <authorList>
            <person name="Backstrom D."/>
            <person name="Yutin N."/>
            <person name="Jorgensen S.L."/>
            <person name="Dharamshi J."/>
            <person name="Homa F."/>
            <person name="Zaremba-Niedwiedzka K."/>
            <person name="Spang A."/>
            <person name="Wolf Y.I."/>
            <person name="Koonin E.V."/>
            <person name="Ettema T.J."/>
        </authorList>
    </citation>
    <scope>NUCLEOTIDE SEQUENCE</scope>
</reference>
<feature type="region of interest" description="Disordered" evidence="1">
    <location>
        <begin position="1"/>
        <end position="21"/>
    </location>
</feature>
<organism evidence="2">
    <name type="scientific">Marseillevirus LCMAC201</name>
    <dbReference type="NCBI Taxonomy" id="2506605"/>
    <lineage>
        <taxon>Viruses</taxon>
        <taxon>Varidnaviria</taxon>
        <taxon>Bamfordvirae</taxon>
        <taxon>Nucleocytoviricota</taxon>
        <taxon>Megaviricetes</taxon>
        <taxon>Pimascovirales</taxon>
        <taxon>Pimascovirales incertae sedis</taxon>
        <taxon>Marseilleviridae</taxon>
    </lineage>
</organism>
<evidence type="ECO:0000256" key="1">
    <source>
        <dbReference type="SAM" id="MobiDB-lite"/>
    </source>
</evidence>
<accession>A0A481YX70</accession>
<protein>
    <submittedName>
        <fullName evidence="2">Uncharacterized protein</fullName>
    </submittedName>
</protein>
<gene>
    <name evidence="2" type="ORF">LCMAC201_03870</name>
</gene>
<name>A0A481YX70_9VIRU</name>
<proteinExistence type="predicted"/>
<sequence>MKGEKSEVESAGSKKKQKSRATYVGDWNEQQCFYCCTESHSLDRVETGASAATS</sequence>
<evidence type="ECO:0000313" key="2">
    <source>
        <dbReference type="EMBL" id="QBK87477.1"/>
    </source>
</evidence>